<evidence type="ECO:0000313" key="1">
    <source>
        <dbReference type="Proteomes" id="UP000694941"/>
    </source>
</evidence>
<protein>
    <submittedName>
        <fullName evidence="2">Leucine-rich melanocyte differentiation-associated protein-like</fullName>
    </submittedName>
</protein>
<dbReference type="InterPro" id="IPR032675">
    <property type="entry name" value="LRR_dom_sf"/>
</dbReference>
<dbReference type="SUPFAM" id="SSF52058">
    <property type="entry name" value="L domain-like"/>
    <property type="match status" value="1"/>
</dbReference>
<gene>
    <name evidence="2" type="primary">LOC106472504</name>
</gene>
<dbReference type="GeneID" id="106472504"/>
<dbReference type="Proteomes" id="UP000694941">
    <property type="component" value="Unplaced"/>
</dbReference>
<dbReference type="InterPro" id="IPR043313">
    <property type="entry name" value="LRMDA"/>
</dbReference>
<dbReference type="Pfam" id="PF14580">
    <property type="entry name" value="LRR_9"/>
    <property type="match status" value="1"/>
</dbReference>
<dbReference type="Gene3D" id="3.80.10.10">
    <property type="entry name" value="Ribonuclease Inhibitor"/>
    <property type="match status" value="1"/>
</dbReference>
<dbReference type="PANTHER" id="PTHR46282:SF1">
    <property type="entry name" value="LEUCINE-RICH REPEAT-CONTAINING PROTEIN 72-LIKE"/>
    <property type="match status" value="1"/>
</dbReference>
<accession>A0ABM1TP56</accession>
<name>A0ABM1TP56_LIMPO</name>
<organism evidence="1 2">
    <name type="scientific">Limulus polyphemus</name>
    <name type="common">Atlantic horseshoe crab</name>
    <dbReference type="NCBI Taxonomy" id="6850"/>
    <lineage>
        <taxon>Eukaryota</taxon>
        <taxon>Metazoa</taxon>
        <taxon>Ecdysozoa</taxon>
        <taxon>Arthropoda</taxon>
        <taxon>Chelicerata</taxon>
        <taxon>Merostomata</taxon>
        <taxon>Xiphosura</taxon>
        <taxon>Limulidae</taxon>
        <taxon>Limulus</taxon>
    </lineage>
</organism>
<dbReference type="RefSeq" id="XP_022257662.1">
    <property type="nucleotide sequence ID" value="XM_022401954.1"/>
</dbReference>
<dbReference type="PANTHER" id="PTHR46282">
    <property type="entry name" value="LEUCINE-RICH MELANOCYTE DIFFERENTIATION-ASSOCIATED PROTEIN"/>
    <property type="match status" value="1"/>
</dbReference>
<proteinExistence type="predicted"/>
<dbReference type="InterPro" id="IPR001611">
    <property type="entry name" value="Leu-rich_rpt"/>
</dbReference>
<keyword evidence="1" id="KW-1185">Reference proteome</keyword>
<dbReference type="PROSITE" id="PS51450">
    <property type="entry name" value="LRR"/>
    <property type="match status" value="1"/>
</dbReference>
<evidence type="ECO:0000313" key="2">
    <source>
        <dbReference type="RefSeq" id="XP_022257662.1"/>
    </source>
</evidence>
<reference evidence="2" key="1">
    <citation type="submission" date="2025-08" db="UniProtKB">
        <authorList>
            <consortium name="RefSeq"/>
        </authorList>
    </citation>
    <scope>IDENTIFICATION</scope>
    <source>
        <tissue evidence="2">Muscle</tissue>
    </source>
</reference>
<sequence>MKIMTKSSDLKSRSQNDYYLSLAHQEISKLSVEDKKNQNEYVEILDLSHNEISDVSFLTGFQRLKTVVLDHNLIGSNTVFPYLPMLSMLWLNYNLIVDLSTFIPALARSCPALNTLSLVGNDAAPSYFNGKTLEENLSYRYRVIYLFPQLCRLDDQDVTPSERQAARTQNDKILCVSAFKILQKYLARITIKL</sequence>